<reference evidence="2 3" key="1">
    <citation type="submission" date="2016-10" db="EMBL/GenBank/DDBJ databases">
        <authorList>
            <person name="Varghese N."/>
            <person name="Submissions S."/>
        </authorList>
    </citation>
    <scope>NUCLEOTIDE SEQUENCE [LARGE SCALE GENOMIC DNA]</scope>
    <source>
        <strain evidence="2 3">LMG 21974</strain>
    </source>
</reference>
<name>A0A9X8MHM4_9PSED</name>
<dbReference type="Proteomes" id="UP000183210">
    <property type="component" value="Unassembled WGS sequence"/>
</dbReference>
<dbReference type="AlphaFoldDB" id="A0A9X8MHM4"/>
<feature type="region of interest" description="Disordered" evidence="1">
    <location>
        <begin position="361"/>
        <end position="381"/>
    </location>
</feature>
<evidence type="ECO:0000313" key="3">
    <source>
        <dbReference type="Proteomes" id="UP000183210"/>
    </source>
</evidence>
<comment type="caution">
    <text evidence="2">The sequence shown here is derived from an EMBL/GenBank/DDBJ whole genome shotgun (WGS) entry which is preliminary data.</text>
</comment>
<evidence type="ECO:0000256" key="1">
    <source>
        <dbReference type="SAM" id="MobiDB-lite"/>
    </source>
</evidence>
<feature type="region of interest" description="Disordered" evidence="1">
    <location>
        <begin position="499"/>
        <end position="526"/>
    </location>
</feature>
<sequence>MTIYTDGLVTRPDRNLLDDVASGTWEAAGAAFQQAWFENPTTALRRMGELNEAEQGRITQNAYPAYNIPEQREAPATPLLSAEDARKRVQEAGVKLNIEDAGIREGALDILIRRKQEERQRQMVMDSAPGSSVPLQLLAGFAASAIDPINVASAFIPVVGEARYASLLARAGTSTASRFAARAQVGAIEGAVGSALVEPIVLAASAQDQADYGIKDSLLNIAFGSVLGGGLHGAGGYLSDVRRGNLLDEVKAEGRPEVATPAADAAPVPTEAPRMTLAQAIARGDDNPMVALRTALERGIQLDRENIRTAAQAQARDELMPDIRAQIEEVASGRIPNVADIRAEQAQIQQQMDALDGTFKQRAKEFQGQRQSRKKAEQSARQAIAQEREQLQTRYDEISQSLDVNRQSEIGRRERNALNRGEIPERFQESINQRAEQIARGFDLTGTARAVAENAPWQVRQSALRAAVAQAVTGRDIDVQALFDLPDPLKRDAALAQLKKPSAPRTDREGEQSSARMEQLSKAPDGTELADAEKLLNGELALTQEAARQAGLDLDQFMAEANAQAADSLSYAAAYRAAAVCQLRT</sequence>
<accession>A0A9X8MHM4</accession>
<protein>
    <submittedName>
        <fullName evidence="2">Uncharacterized protein</fullName>
    </submittedName>
</protein>
<gene>
    <name evidence="2" type="ORF">SAMN05216409_12417</name>
</gene>
<organism evidence="2 3">
    <name type="scientific">Pseudomonas lutea</name>
    <dbReference type="NCBI Taxonomy" id="243924"/>
    <lineage>
        <taxon>Bacteria</taxon>
        <taxon>Pseudomonadati</taxon>
        <taxon>Pseudomonadota</taxon>
        <taxon>Gammaproteobacteria</taxon>
        <taxon>Pseudomonadales</taxon>
        <taxon>Pseudomonadaceae</taxon>
        <taxon>Pseudomonas</taxon>
    </lineage>
</organism>
<dbReference type="EMBL" id="FOEV01000024">
    <property type="protein sequence ID" value="SER46340.1"/>
    <property type="molecule type" value="Genomic_DNA"/>
</dbReference>
<proteinExistence type="predicted"/>
<dbReference type="GeneID" id="300269703"/>
<evidence type="ECO:0000313" key="2">
    <source>
        <dbReference type="EMBL" id="SER46340.1"/>
    </source>
</evidence>
<dbReference type="RefSeq" id="WP_074830335.1">
    <property type="nucleotide sequence ID" value="NZ_FOEV01000024.1"/>
</dbReference>